<dbReference type="EMBL" id="JAQQWM010000008">
    <property type="protein sequence ID" value="KAK8054352.1"/>
    <property type="molecule type" value="Genomic_DNA"/>
</dbReference>
<proteinExistence type="predicted"/>
<protein>
    <submittedName>
        <fullName evidence="1">Uncharacterized protein</fullName>
    </submittedName>
</protein>
<organism evidence="1 2">
    <name type="scientific">Apiospora saccharicola</name>
    <dbReference type="NCBI Taxonomy" id="335842"/>
    <lineage>
        <taxon>Eukaryota</taxon>
        <taxon>Fungi</taxon>
        <taxon>Dikarya</taxon>
        <taxon>Ascomycota</taxon>
        <taxon>Pezizomycotina</taxon>
        <taxon>Sordariomycetes</taxon>
        <taxon>Xylariomycetidae</taxon>
        <taxon>Amphisphaeriales</taxon>
        <taxon>Apiosporaceae</taxon>
        <taxon>Apiospora</taxon>
    </lineage>
</organism>
<sequence length="337" mass="38620">MARTSRRFQVLVTPTLYHTVVFDMDWMEERRSDSSPLLAFVERMLAAPDRLAALVRDFWINGTPEMDDLRPVVAMRRSPHETSIEALDRFYPGRFEVRGFDEHPPSPDAIAFFAQWPSVKRIYSAGYINRDAGNQLETAFRPLRPSSLPLESLVLGPHTQLSHPHLDELLSAPRAMRVFRYNPMYRTETKFRTAILQRSLERQKHALEEVSLVHGYYKWHHANGRVYDEEHNLYGDMLGSMSFAAFDKLRVLEIVLPFVFGQAVVCFGRGTPPRRNRDVANPSPAQQRACETRLLEMLPLSIETVRFAQCGDRWAARLLGGALVPLVDEVRVGAFVL</sequence>
<evidence type="ECO:0000313" key="1">
    <source>
        <dbReference type="EMBL" id="KAK8054352.1"/>
    </source>
</evidence>
<dbReference type="Proteomes" id="UP001446871">
    <property type="component" value="Unassembled WGS sequence"/>
</dbReference>
<evidence type="ECO:0000313" key="2">
    <source>
        <dbReference type="Proteomes" id="UP001446871"/>
    </source>
</evidence>
<reference evidence="1 2" key="1">
    <citation type="submission" date="2023-01" db="EMBL/GenBank/DDBJ databases">
        <title>Analysis of 21 Apiospora genomes using comparative genomics revels a genus with tremendous synthesis potential of carbohydrate active enzymes and secondary metabolites.</title>
        <authorList>
            <person name="Sorensen T."/>
        </authorList>
    </citation>
    <scope>NUCLEOTIDE SEQUENCE [LARGE SCALE GENOMIC DNA]</scope>
    <source>
        <strain evidence="1 2">CBS 83171</strain>
    </source>
</reference>
<comment type="caution">
    <text evidence="1">The sequence shown here is derived from an EMBL/GenBank/DDBJ whole genome shotgun (WGS) entry which is preliminary data.</text>
</comment>
<name>A0ABR1U6K4_9PEZI</name>
<keyword evidence="2" id="KW-1185">Reference proteome</keyword>
<accession>A0ABR1U6K4</accession>
<gene>
    <name evidence="1" type="ORF">PG996_013653</name>
</gene>